<dbReference type="GO" id="GO:0003677">
    <property type="term" value="F:DNA binding"/>
    <property type="evidence" value="ECO:0007669"/>
    <property type="project" value="InterPro"/>
</dbReference>
<dbReference type="InterPro" id="IPR010982">
    <property type="entry name" value="Lambda_DNA-bd_dom_sf"/>
</dbReference>
<reference evidence="3 4" key="1">
    <citation type="submission" date="2019-03" db="EMBL/GenBank/DDBJ databases">
        <title>Sequencing the genomes of 1000 actinobacteria strains.</title>
        <authorList>
            <person name="Klenk H.-P."/>
        </authorList>
    </citation>
    <scope>NUCLEOTIDE SEQUENCE [LARGE SCALE GENOMIC DNA]</scope>
    <source>
        <strain evidence="3 4">DSM 18936</strain>
    </source>
</reference>
<sequence>MTTATTTPRSIDRRLGPPPRDYLAVPEQFGTVADPETATPNSGSERVAPFALFLHRLMVDYRNLAPRGDQAAIARRHGLSRSTVSDVVAGKRWPNVTVLLAISLRVAELHHQRRAHHELPSADKVGPTATPQRR</sequence>
<dbReference type="EMBL" id="SOAU01000001">
    <property type="protein sequence ID" value="TDT14777.1"/>
    <property type="molecule type" value="Genomic_DNA"/>
</dbReference>
<evidence type="ECO:0000313" key="3">
    <source>
        <dbReference type="EMBL" id="TDT14777.1"/>
    </source>
</evidence>
<comment type="caution">
    <text evidence="3">The sequence shown here is derived from an EMBL/GenBank/DDBJ whole genome shotgun (WGS) entry which is preliminary data.</text>
</comment>
<organism evidence="3 4">
    <name type="scientific">Ilumatobacter fluminis</name>
    <dbReference type="NCBI Taxonomy" id="467091"/>
    <lineage>
        <taxon>Bacteria</taxon>
        <taxon>Bacillati</taxon>
        <taxon>Actinomycetota</taxon>
        <taxon>Acidimicrobiia</taxon>
        <taxon>Acidimicrobiales</taxon>
        <taxon>Ilumatobacteraceae</taxon>
        <taxon>Ilumatobacter</taxon>
    </lineage>
</organism>
<evidence type="ECO:0000313" key="4">
    <source>
        <dbReference type="Proteomes" id="UP000294558"/>
    </source>
</evidence>
<evidence type="ECO:0000256" key="1">
    <source>
        <dbReference type="SAM" id="MobiDB-lite"/>
    </source>
</evidence>
<name>A0A4R7HUY6_9ACTN</name>
<dbReference type="SUPFAM" id="SSF47413">
    <property type="entry name" value="lambda repressor-like DNA-binding domains"/>
    <property type="match status" value="1"/>
</dbReference>
<dbReference type="RefSeq" id="WP_166657305.1">
    <property type="nucleotide sequence ID" value="NZ_SOAU01000001.1"/>
</dbReference>
<gene>
    <name evidence="3" type="ORF">BDK89_0333</name>
</gene>
<feature type="region of interest" description="Disordered" evidence="1">
    <location>
        <begin position="1"/>
        <end position="20"/>
    </location>
</feature>
<dbReference type="Pfam" id="PF01381">
    <property type="entry name" value="HTH_3"/>
    <property type="match status" value="1"/>
</dbReference>
<proteinExistence type="predicted"/>
<evidence type="ECO:0000259" key="2">
    <source>
        <dbReference type="Pfam" id="PF01381"/>
    </source>
</evidence>
<feature type="region of interest" description="Disordered" evidence="1">
    <location>
        <begin position="114"/>
        <end position="134"/>
    </location>
</feature>
<dbReference type="InterPro" id="IPR001387">
    <property type="entry name" value="Cro/C1-type_HTH"/>
</dbReference>
<dbReference type="AlphaFoldDB" id="A0A4R7HUY6"/>
<keyword evidence="4" id="KW-1185">Reference proteome</keyword>
<feature type="domain" description="HTH cro/C1-type" evidence="2">
    <location>
        <begin position="70"/>
        <end position="103"/>
    </location>
</feature>
<protein>
    <submittedName>
        <fullName evidence="3">Helix-turn-helix protein</fullName>
    </submittedName>
</protein>
<accession>A0A4R7HUY6</accession>
<dbReference type="CDD" id="cd00093">
    <property type="entry name" value="HTH_XRE"/>
    <property type="match status" value="1"/>
</dbReference>
<dbReference type="Proteomes" id="UP000294558">
    <property type="component" value="Unassembled WGS sequence"/>
</dbReference>